<keyword evidence="2" id="KW-0344">Guanine-nucleotide releasing factor</keyword>
<feature type="compositionally biased region" description="Acidic residues" evidence="4">
    <location>
        <begin position="876"/>
        <end position="888"/>
    </location>
</feature>
<dbReference type="Pfam" id="PF00617">
    <property type="entry name" value="RasGEF"/>
    <property type="match status" value="1"/>
</dbReference>
<feature type="region of interest" description="Disordered" evidence="4">
    <location>
        <begin position="804"/>
        <end position="839"/>
    </location>
</feature>
<feature type="compositionally biased region" description="Basic residues" evidence="4">
    <location>
        <begin position="1100"/>
        <end position="1109"/>
    </location>
</feature>
<accession>A0ABD2XF56</accession>
<evidence type="ECO:0000256" key="1">
    <source>
        <dbReference type="ARBA" id="ARBA00022999"/>
    </source>
</evidence>
<sequence length="1705" mass="190414">MKYIFDLNHPQLIKSQSQALRLIDENNVCFKYRHPQCIKSTGRKKHVDLFSALSLGSEIQPGFKLHWNHEHESSTTTTANVFAKESCEEELNEPSCSSKTQSIIFINDTRNLIDSQEKEKHRIAENFQEFALRKIVALNGYSMLSRKYMQDFAINSKEILFKSLDIIEAEFKTNPNSSVPKVLSLIASMRDSYKNIDTEDKRIAFLKEKKCYFPVNKIRIDDRQQGIKRTSSGLIKTGYTCTESHVYLFPLRDMLKKIFELPNFYDAVISYKSELEKETSLVSNFVQCKLWKRKIATSGEKIVFSLFVFSDDYESGNPLSGHSGQNKLAGTYVSIPCYPPEFQSQLSSIYHAFLYYAKDTERYGMSSIFRPFIDELIFLDQEGIEINLPQGQKRIFFKTALINGDSFVAHFSCRFCKMNQLQRSMATEEDEAFLRTLKNYTEDLMLHDPSRTGIKDETVFHRIPGFCALDNYSIDIMHVILEGICVSDLVELLKLYTSLKYFSVDDLNLRLSNHIWKHNKPPLIDQKDLNNGKIRMSAAETLEFTKNFGILVGDLVPENDSAWRVYINLRQILDIVLAPTIQKDCSHLLKTLVQEHHVLAREVLKRNLKPKDHLALHLPRVMDESGPLIHIWSMRCEAKHQESKMATNSTKSLSQIIPVVLPEKINNTNNQLQDSQEQLLQKVDALPHIPRQPLHESPEQLKKSVTPNIDKDNETQIRPSSRMSTLSTSTKASTQVDEEESGGEESQENDNADGEKSDQEESPKIENANEDGLYTIFHTQWPENRSSRFAQRQGSSHFRVAGMKNKMACGPPPASTASNGATTGSSNSNNNDATEKSNATKKAALVASAAVLQRRLSIGDVETGHRAKGCGANDEAAAEADDDDEEQLTADPTELVLTRHRMPVNATIANASVRGSVSACSSPRASMSAESSEELVRRLLERELRLFDLIDPRDLRSYAWYHGSTLPGGRKGAEAEIPNDGDFLVRDCASQPGNYVLSVRHRGQPLHFVINKMILQPNTVYERVQYRFEDEAFDTVADLITFYVGSKRPISQASGARIVTPRHRKVPLASASGFLLCSSASSSSSSLSTTTTTTNTSHRSPPHVPRKKERSMSLSGQQHYQSPPPPQMIPLHQIAASQMHGGAGNNCSRTLPRVPSSMMTSSGGLSGQHLQHQLGSNAMMSQSISCSHSLDRQKIGRVVTDPALKFQQLQRQQLRQLLDEAAEEPHYQTPRNNSVVIPAGLEDDPPPKPPRVPRHLKPATGSGGPPYPYPASSLGKARQASGSDSGNGSGDSESSSNGGGSLNNGGAGASVASLPMQPAMRGIILRSYQQAKALGLNELDIKQWEELEKKIMETTPNFEIASVLEPDFQTVLLPNGEHKPLDAMALRGISCMLTETASRILAQHLTKIDVDMLLKVYVEEPPSVREGQCGLELLVQPYARQTRLDVIERTECLKLVVGVTVLICQTPAERAAMISRWIQVAIDTKTALGNLYGFCGVMLGLCLPQIQRLAGTWHLLRQKHTDEAFTFEAKLRPTLRAMNECTDPQAPNTTVPHILPIALLNERTQDDVLGLRVFRLFRCCIVYSIDRYLILFLFAAGKTPPSALAAAVLSPWENSAADCGLSIMWAHLEASRKMTESLTLFRRNAEIALDGLRSDELVLDAFRTEFQMRFLWGSRGSAVTASERHAKFIQVLDAMYDKCAATEQI</sequence>
<name>A0ABD2XF56_9HYME</name>
<dbReference type="Proteomes" id="UP001627154">
    <property type="component" value="Unassembled WGS sequence"/>
</dbReference>
<evidence type="ECO:0008006" key="9">
    <source>
        <dbReference type="Google" id="ProtNLM"/>
    </source>
</evidence>
<dbReference type="Gene3D" id="1.10.840.10">
    <property type="entry name" value="Ras guanine-nucleotide exchange factors catalytic domain"/>
    <property type="match status" value="1"/>
</dbReference>
<evidence type="ECO:0000259" key="6">
    <source>
        <dbReference type="PROSITE" id="PS50009"/>
    </source>
</evidence>
<dbReference type="PANTHER" id="PTHR14247">
    <property type="entry name" value="BREAST CANCER ANTI-ESTROGEN RESISTANCE PROTEIN 3 HOMOLOG-LIKE PROTEIN"/>
    <property type="match status" value="1"/>
</dbReference>
<dbReference type="Pfam" id="PF00017">
    <property type="entry name" value="SH2"/>
    <property type="match status" value="1"/>
</dbReference>
<protein>
    <recommendedName>
        <fullName evidence="9">Guanine nucleotide exchange factor for ras-like small gtpase</fullName>
    </recommendedName>
</protein>
<dbReference type="EMBL" id="JBJJXI010000026">
    <property type="protein sequence ID" value="KAL3404062.1"/>
    <property type="molecule type" value="Genomic_DNA"/>
</dbReference>
<dbReference type="InterPro" id="IPR051853">
    <property type="entry name" value="SH2-Ras-GEF_adapter"/>
</dbReference>
<feature type="region of interest" description="Disordered" evidence="4">
    <location>
        <begin position="864"/>
        <end position="888"/>
    </location>
</feature>
<dbReference type="InterPro" id="IPR044102">
    <property type="entry name" value="SH2_SHEP1/BCAR3/NSP1"/>
</dbReference>
<evidence type="ECO:0000256" key="3">
    <source>
        <dbReference type="PROSITE-ProRule" id="PRU00191"/>
    </source>
</evidence>
<dbReference type="SMART" id="SM00147">
    <property type="entry name" value="RasGEF"/>
    <property type="match status" value="1"/>
</dbReference>
<feature type="compositionally biased region" description="Basic and acidic residues" evidence="4">
    <location>
        <begin position="753"/>
        <end position="764"/>
    </location>
</feature>
<organism evidence="7 8">
    <name type="scientific">Trichogramma kaykai</name>
    <dbReference type="NCBI Taxonomy" id="54128"/>
    <lineage>
        <taxon>Eukaryota</taxon>
        <taxon>Metazoa</taxon>
        <taxon>Ecdysozoa</taxon>
        <taxon>Arthropoda</taxon>
        <taxon>Hexapoda</taxon>
        <taxon>Insecta</taxon>
        <taxon>Pterygota</taxon>
        <taxon>Neoptera</taxon>
        <taxon>Endopterygota</taxon>
        <taxon>Hymenoptera</taxon>
        <taxon>Apocrita</taxon>
        <taxon>Proctotrupomorpha</taxon>
        <taxon>Chalcidoidea</taxon>
        <taxon>Trichogrammatidae</taxon>
        <taxon>Trichogramma</taxon>
    </lineage>
</organism>
<dbReference type="PANTHER" id="PTHR14247:SF8">
    <property type="entry name" value="RAS-GEF DOMAIN-CONTAINING PROTEIN"/>
    <property type="match status" value="1"/>
</dbReference>
<feature type="compositionally biased region" description="Polar residues" evidence="4">
    <location>
        <begin position="1112"/>
        <end position="1121"/>
    </location>
</feature>
<dbReference type="SMART" id="SM00252">
    <property type="entry name" value="SH2"/>
    <property type="match status" value="1"/>
</dbReference>
<dbReference type="FunFam" id="3.30.505.10:FF:000013">
    <property type="entry name" value="SH2 domain-containing protein 3C isoform X1"/>
    <property type="match status" value="1"/>
</dbReference>
<feature type="domain" description="Ras-GEF" evidence="6">
    <location>
        <begin position="1397"/>
        <end position="1675"/>
    </location>
</feature>
<dbReference type="PROSITE" id="PS50009">
    <property type="entry name" value="RASGEF_CAT"/>
    <property type="match status" value="1"/>
</dbReference>
<dbReference type="InterPro" id="IPR000980">
    <property type="entry name" value="SH2"/>
</dbReference>
<feature type="compositionally biased region" description="Basic and acidic residues" evidence="4">
    <location>
        <begin position="693"/>
        <end position="702"/>
    </location>
</feature>
<evidence type="ECO:0000313" key="7">
    <source>
        <dbReference type="EMBL" id="KAL3404062.1"/>
    </source>
</evidence>
<dbReference type="Gene3D" id="3.30.505.10">
    <property type="entry name" value="SH2 domain"/>
    <property type="match status" value="1"/>
</dbReference>
<feature type="region of interest" description="Disordered" evidence="4">
    <location>
        <begin position="1078"/>
        <end position="1127"/>
    </location>
</feature>
<evidence type="ECO:0000259" key="5">
    <source>
        <dbReference type="PROSITE" id="PS50001"/>
    </source>
</evidence>
<dbReference type="InterPro" id="IPR023578">
    <property type="entry name" value="Ras_GEF_dom_sf"/>
</dbReference>
<evidence type="ECO:0000256" key="2">
    <source>
        <dbReference type="PROSITE-ProRule" id="PRU00168"/>
    </source>
</evidence>
<feature type="domain" description="SH2" evidence="5">
    <location>
        <begin position="960"/>
        <end position="1062"/>
    </location>
</feature>
<keyword evidence="1 3" id="KW-0727">SH2 domain</keyword>
<dbReference type="InterPro" id="IPR001895">
    <property type="entry name" value="RASGEF_cat_dom"/>
</dbReference>
<evidence type="ECO:0000313" key="8">
    <source>
        <dbReference type="Proteomes" id="UP001627154"/>
    </source>
</evidence>
<dbReference type="SUPFAM" id="SSF48366">
    <property type="entry name" value="Ras GEF"/>
    <property type="match status" value="1"/>
</dbReference>
<feature type="compositionally biased region" description="Low complexity" evidence="4">
    <location>
        <begin position="815"/>
        <end position="831"/>
    </location>
</feature>
<reference evidence="7 8" key="1">
    <citation type="journal article" date="2024" name="bioRxiv">
        <title>A reference genome for Trichogramma kaykai: A tiny desert-dwelling parasitoid wasp with competing sex-ratio distorters.</title>
        <authorList>
            <person name="Culotta J."/>
            <person name="Lindsey A.R."/>
        </authorList>
    </citation>
    <scope>NUCLEOTIDE SEQUENCE [LARGE SCALE GENOMIC DNA]</scope>
    <source>
        <strain evidence="7 8">KSX58</strain>
    </source>
</reference>
<comment type="caution">
    <text evidence="7">The sequence shown here is derived from an EMBL/GenBank/DDBJ whole genome shotgun (WGS) entry which is preliminary data.</text>
</comment>
<gene>
    <name evidence="7" type="ORF">TKK_003060</name>
</gene>
<evidence type="ECO:0000256" key="4">
    <source>
        <dbReference type="SAM" id="MobiDB-lite"/>
    </source>
</evidence>
<dbReference type="CDD" id="cd10337">
    <property type="entry name" value="SH2_BCAR3"/>
    <property type="match status" value="1"/>
</dbReference>
<proteinExistence type="predicted"/>
<dbReference type="InterPro" id="IPR036964">
    <property type="entry name" value="RASGEF_cat_dom_sf"/>
</dbReference>
<dbReference type="InterPro" id="IPR036860">
    <property type="entry name" value="SH2_dom_sf"/>
</dbReference>
<dbReference type="FunFam" id="1.10.840.10:FF:000015">
    <property type="entry name" value="Uncharacterized protein, isoform A"/>
    <property type="match status" value="1"/>
</dbReference>
<dbReference type="PROSITE" id="PS50001">
    <property type="entry name" value="SH2"/>
    <property type="match status" value="1"/>
</dbReference>
<feature type="region of interest" description="Disordered" evidence="4">
    <location>
        <begin position="1222"/>
        <end position="1304"/>
    </location>
</feature>
<dbReference type="GO" id="GO:0005085">
    <property type="term" value="F:guanyl-nucleotide exchange factor activity"/>
    <property type="evidence" value="ECO:0007669"/>
    <property type="project" value="UniProtKB-KW"/>
</dbReference>
<feature type="compositionally biased region" description="Low complexity" evidence="4">
    <location>
        <begin position="1078"/>
        <end position="1097"/>
    </location>
</feature>
<feature type="compositionally biased region" description="Low complexity" evidence="4">
    <location>
        <begin position="1280"/>
        <end position="1296"/>
    </location>
</feature>
<feature type="compositionally biased region" description="Acidic residues" evidence="4">
    <location>
        <begin position="736"/>
        <end position="752"/>
    </location>
</feature>
<keyword evidence="8" id="KW-1185">Reference proteome</keyword>
<feature type="compositionally biased region" description="Polar residues" evidence="4">
    <location>
        <begin position="716"/>
        <end position="734"/>
    </location>
</feature>
<feature type="region of interest" description="Disordered" evidence="4">
    <location>
        <begin position="690"/>
        <end position="767"/>
    </location>
</feature>
<dbReference type="SUPFAM" id="SSF55550">
    <property type="entry name" value="SH2 domain"/>
    <property type="match status" value="1"/>
</dbReference>